<reference evidence="3" key="1">
    <citation type="submission" date="2020-12" db="UniProtKB">
        <authorList>
            <consortium name="WormBaseParasite"/>
        </authorList>
    </citation>
    <scope>IDENTIFICATION</scope>
    <source>
        <strain evidence="3">MHco3</strain>
    </source>
</reference>
<evidence type="ECO:0000313" key="2">
    <source>
        <dbReference type="Proteomes" id="UP000025227"/>
    </source>
</evidence>
<evidence type="ECO:0000256" key="1">
    <source>
        <dbReference type="SAM" id="MobiDB-lite"/>
    </source>
</evidence>
<keyword evidence="2" id="KW-1185">Reference proteome</keyword>
<feature type="region of interest" description="Disordered" evidence="1">
    <location>
        <begin position="196"/>
        <end position="220"/>
    </location>
</feature>
<sequence>MLRELYDHDFTIQQGNHHQREECRSREYHASFGIRRHGREGRRPLPSSPRFADDIMLITSNIEQEAMFMRNGLVPDTPFTLNGTNISERSSYVYLSREVNMMDDLAPKLCRRKRAAWGAFKSIEGLVKKTKNIWLRSHLLDTAVLLALTYASGTWTLRKQDEHAISVNQCASEILCSEFLYTRKCRRHSEVPSCVNERRSGMPLNASRNRKSDGRARHAI</sequence>
<name>A0A7I4YFC8_HAECO</name>
<feature type="compositionally biased region" description="Basic and acidic residues" evidence="1">
    <location>
        <begin position="210"/>
        <end position="220"/>
    </location>
</feature>
<proteinExistence type="predicted"/>
<dbReference type="WBParaSite" id="HCON_00086040-00001">
    <property type="protein sequence ID" value="HCON_00086040-00001"/>
    <property type="gene ID" value="HCON_00086040"/>
</dbReference>
<protein>
    <submittedName>
        <fullName evidence="3">Reverse transcriptase domain-containing protein</fullName>
    </submittedName>
</protein>
<dbReference type="AlphaFoldDB" id="A0A7I4YFC8"/>
<organism evidence="2 3">
    <name type="scientific">Haemonchus contortus</name>
    <name type="common">Barber pole worm</name>
    <dbReference type="NCBI Taxonomy" id="6289"/>
    <lineage>
        <taxon>Eukaryota</taxon>
        <taxon>Metazoa</taxon>
        <taxon>Ecdysozoa</taxon>
        <taxon>Nematoda</taxon>
        <taxon>Chromadorea</taxon>
        <taxon>Rhabditida</taxon>
        <taxon>Rhabditina</taxon>
        <taxon>Rhabditomorpha</taxon>
        <taxon>Strongyloidea</taxon>
        <taxon>Trichostrongylidae</taxon>
        <taxon>Haemonchus</taxon>
    </lineage>
</organism>
<accession>A0A7I4YFC8</accession>
<dbReference type="Proteomes" id="UP000025227">
    <property type="component" value="Unplaced"/>
</dbReference>
<evidence type="ECO:0000313" key="3">
    <source>
        <dbReference type="WBParaSite" id="HCON_00086040-00001"/>
    </source>
</evidence>